<keyword evidence="3" id="KW-1185">Reference proteome</keyword>
<sequence>MSWLVLSHQGGRSSDPCEAMVADLLARGWRKAPAPYGLAALVRGPNPPPITAIPGFRGTGAVLVGELFDAAAAQAGEGVTIAASQLAEALEADPQAACRVLARQAFGDYALVVRRQGESGPMAFSEPLGGLPCFGWIRDGVTIIGPAPPDGLAAPLGVSVDWPVLAALMADRRRSGGAPPLDGVTWIEPGTCRWGRGLSDVSRLWSPAEAARPQNRRPDLAALRRVVDGTVAALALGQERILCEISGGLDSAIVATSLRAQGRAPDLALNFYRGQAEADERVYAQAAAERAGAPLRCVERPLLAFEEETLLAGAAAFRPNFEILDADFDRLALEVIGEVGAQAVFTGHGGDVVFYQLSAAELGVDLLTGAPCRGARLARLAEVARRTRRSVWSLAAQAITGRPGRRVAELMAAQPVLAPDKPAGPPHPWMAQTRGLSAAKRAQIAGLAVSQGLSATTLRGQAARLRHPLFAQPVVEACLAIPPTLLSQGEGERSFARAAFAERLPPSIVARRSKGDISVFLGRSLAANTPMLRGFLLDGRLVAEGIIDRADLDAILSPEVLIFRDVAGEILAAIVLEAFVRYWEARGEAASDAPAAGVLEPSAPSTA</sequence>
<dbReference type="Gene3D" id="3.40.50.620">
    <property type="entry name" value="HUPs"/>
    <property type="match status" value="1"/>
</dbReference>
<evidence type="ECO:0000259" key="1">
    <source>
        <dbReference type="Pfam" id="PF00733"/>
    </source>
</evidence>
<evidence type="ECO:0000313" key="3">
    <source>
        <dbReference type="Proteomes" id="UP000639859"/>
    </source>
</evidence>
<dbReference type="EMBL" id="JADWOX010000027">
    <property type="protein sequence ID" value="MBI1686792.1"/>
    <property type="molecule type" value="Genomic_DNA"/>
</dbReference>
<evidence type="ECO:0000313" key="2">
    <source>
        <dbReference type="EMBL" id="MBI1686792.1"/>
    </source>
</evidence>
<dbReference type="Pfam" id="PF00733">
    <property type="entry name" value="Asn_synthase"/>
    <property type="match status" value="1"/>
</dbReference>
<accession>A0ABS0T4I1</accession>
<gene>
    <name evidence="2" type="ORF">I4Q42_24255</name>
</gene>
<name>A0ABS0T4I1_9CAUL</name>
<dbReference type="RefSeq" id="WP_198578678.1">
    <property type="nucleotide sequence ID" value="NZ_JADWOX010000027.1"/>
</dbReference>
<dbReference type="SUPFAM" id="SSF52402">
    <property type="entry name" value="Adenine nucleotide alpha hydrolases-like"/>
    <property type="match status" value="1"/>
</dbReference>
<proteinExistence type="predicted"/>
<dbReference type="Proteomes" id="UP000639859">
    <property type="component" value="Unassembled WGS sequence"/>
</dbReference>
<feature type="domain" description="Asparagine synthetase" evidence="1">
    <location>
        <begin position="223"/>
        <end position="556"/>
    </location>
</feature>
<protein>
    <submittedName>
        <fullName evidence="2">Asparagine synthase</fullName>
    </submittedName>
</protein>
<organism evidence="2 3">
    <name type="scientific">Caulobacter hibisci</name>
    <dbReference type="NCBI Taxonomy" id="2035993"/>
    <lineage>
        <taxon>Bacteria</taxon>
        <taxon>Pseudomonadati</taxon>
        <taxon>Pseudomonadota</taxon>
        <taxon>Alphaproteobacteria</taxon>
        <taxon>Caulobacterales</taxon>
        <taxon>Caulobacteraceae</taxon>
        <taxon>Caulobacter</taxon>
    </lineage>
</organism>
<dbReference type="InterPro" id="IPR001962">
    <property type="entry name" value="Asn_synthase"/>
</dbReference>
<dbReference type="InterPro" id="IPR014729">
    <property type="entry name" value="Rossmann-like_a/b/a_fold"/>
</dbReference>
<comment type="caution">
    <text evidence="2">The sequence shown here is derived from an EMBL/GenBank/DDBJ whole genome shotgun (WGS) entry which is preliminary data.</text>
</comment>
<reference evidence="2 3" key="1">
    <citation type="submission" date="2020-11" db="EMBL/GenBank/DDBJ databases">
        <title>genome sequence of strain KACC 18849.</title>
        <authorList>
            <person name="Gao J."/>
            <person name="Zhang X."/>
        </authorList>
    </citation>
    <scope>NUCLEOTIDE SEQUENCE [LARGE SCALE GENOMIC DNA]</scope>
    <source>
        <strain evidence="2 3">KACC 18849</strain>
    </source>
</reference>